<dbReference type="AlphaFoldDB" id="A0A1H8PQX9"/>
<dbReference type="CDD" id="cd01836">
    <property type="entry name" value="FeeA_FeeB_like"/>
    <property type="match status" value="1"/>
</dbReference>
<gene>
    <name evidence="2" type="ORF">SAMN05660991_00313</name>
</gene>
<dbReference type="Gene3D" id="3.40.50.1110">
    <property type="entry name" value="SGNH hydrolase"/>
    <property type="match status" value="1"/>
</dbReference>
<dbReference type="PANTHER" id="PTHR30383">
    <property type="entry name" value="THIOESTERASE 1/PROTEASE 1/LYSOPHOSPHOLIPASE L1"/>
    <property type="match status" value="1"/>
</dbReference>
<dbReference type="GO" id="GO:0004622">
    <property type="term" value="F:phosphatidylcholine lysophospholipase activity"/>
    <property type="evidence" value="ECO:0007669"/>
    <property type="project" value="TreeGrafter"/>
</dbReference>
<evidence type="ECO:0000313" key="2">
    <source>
        <dbReference type="EMBL" id="SEO44084.1"/>
    </source>
</evidence>
<dbReference type="InterPro" id="IPR013830">
    <property type="entry name" value="SGNH_hydro"/>
</dbReference>
<reference evidence="3" key="1">
    <citation type="submission" date="2016-10" db="EMBL/GenBank/DDBJ databases">
        <authorList>
            <person name="Varghese N."/>
            <person name="Submissions S."/>
        </authorList>
    </citation>
    <scope>NUCLEOTIDE SEQUENCE [LARGE SCALE GENOMIC DNA]</scope>
    <source>
        <strain evidence="3">DSM 45413</strain>
    </source>
</reference>
<protein>
    <submittedName>
        <fullName evidence="2">Lysophospholipase L1</fullName>
    </submittedName>
</protein>
<dbReference type="Proteomes" id="UP000198960">
    <property type="component" value="Unassembled WGS sequence"/>
</dbReference>
<dbReference type="STRING" id="673521.SAMN05660991_00313"/>
<evidence type="ECO:0000313" key="3">
    <source>
        <dbReference type="Proteomes" id="UP000198960"/>
    </source>
</evidence>
<proteinExistence type="predicted"/>
<sequence length="210" mass="21289">MPGVTDSPRLHLALLGDSIAFGTGTERVEDGLGPRLAVALRADGHDVALAVLAVPGAVSADLAAQVRRAVPGTDLAVVVVGANDLARMVAPERAATALGEAVRALRAAGADVVVVPAPDMSSLPLVPPALRPVVRAACAELQRRQEEVAESAGARVAAVAAHVSSTFDGDLSMFAADRYHPSSAGYAAIAAVLVPFVLDAARARRDGEVA</sequence>
<dbReference type="Pfam" id="PF13472">
    <property type="entry name" value="Lipase_GDSL_2"/>
    <property type="match status" value="1"/>
</dbReference>
<accession>A0A1H8PQX9</accession>
<keyword evidence="3" id="KW-1185">Reference proteome</keyword>
<name>A0A1H8PQX9_9ACTN</name>
<feature type="domain" description="SGNH hydrolase-type esterase" evidence="1">
    <location>
        <begin position="14"/>
        <end position="188"/>
    </location>
</feature>
<organism evidence="2 3">
    <name type="scientific">Trujillonella endophytica</name>
    <dbReference type="NCBI Taxonomy" id="673521"/>
    <lineage>
        <taxon>Bacteria</taxon>
        <taxon>Bacillati</taxon>
        <taxon>Actinomycetota</taxon>
        <taxon>Actinomycetes</taxon>
        <taxon>Geodermatophilales</taxon>
        <taxon>Geodermatophilaceae</taxon>
        <taxon>Trujillonella</taxon>
    </lineage>
</organism>
<evidence type="ECO:0000259" key="1">
    <source>
        <dbReference type="Pfam" id="PF13472"/>
    </source>
</evidence>
<dbReference type="EMBL" id="FOEE01000001">
    <property type="protein sequence ID" value="SEO44084.1"/>
    <property type="molecule type" value="Genomic_DNA"/>
</dbReference>
<dbReference type="InterPro" id="IPR051532">
    <property type="entry name" value="Ester_Hydrolysis_Enzymes"/>
</dbReference>
<dbReference type="SUPFAM" id="SSF52266">
    <property type="entry name" value="SGNH hydrolase"/>
    <property type="match status" value="1"/>
</dbReference>
<dbReference type="InterPro" id="IPR036514">
    <property type="entry name" value="SGNH_hydro_sf"/>
</dbReference>
<dbReference type="PANTHER" id="PTHR30383:SF5">
    <property type="entry name" value="SGNH HYDROLASE-TYPE ESTERASE DOMAIN-CONTAINING PROTEIN"/>
    <property type="match status" value="1"/>
</dbReference>